<accession>A0ABU7BP46</accession>
<gene>
    <name evidence="4" type="ORF">ATANTOWER_028672</name>
</gene>
<dbReference type="InterPro" id="IPR051489">
    <property type="entry name" value="ADAM_Metalloproteinase"/>
</dbReference>
<evidence type="ECO:0000256" key="2">
    <source>
        <dbReference type="SAM" id="SignalP"/>
    </source>
</evidence>
<comment type="caution">
    <text evidence="4">The sequence shown here is derived from an EMBL/GenBank/DDBJ whole genome shotgun (WGS) entry which is preliminary data.</text>
</comment>
<proteinExistence type="predicted"/>
<dbReference type="Pfam" id="PF01562">
    <property type="entry name" value="Pep_M12B_propep"/>
    <property type="match status" value="1"/>
</dbReference>
<feature type="signal peptide" evidence="2">
    <location>
        <begin position="1"/>
        <end position="18"/>
    </location>
</feature>
<dbReference type="Proteomes" id="UP001345963">
    <property type="component" value="Unassembled WGS sequence"/>
</dbReference>
<protein>
    <recommendedName>
        <fullName evidence="3">Peptidase M12B propeptide domain-containing protein</fullName>
    </recommendedName>
</protein>
<dbReference type="PANTHER" id="PTHR45702:SF4">
    <property type="entry name" value="DISINTEGRIN AND METALLOPROTEINASE DOMAIN-CONTAINING PROTEIN 10"/>
    <property type="match status" value="1"/>
</dbReference>
<sequence>MIYVKFFLLLCCLKDIIGQFGNPLNKYIRHYEGLSYDTEALHSRHQRAKRALHPEDRTVHLDFHTHGRHFNLRLKRDIKLFSPDLVVEVSGKQEPIDTSHIYSGEIFGKAICFLTSVPIYSLFKGYCLSSSLNYLF</sequence>
<dbReference type="InterPro" id="IPR002870">
    <property type="entry name" value="Peptidase_M12B_N"/>
</dbReference>
<reference evidence="4 5" key="1">
    <citation type="submission" date="2021-07" db="EMBL/GenBank/DDBJ databases">
        <authorList>
            <person name="Palmer J.M."/>
        </authorList>
    </citation>
    <scope>NUCLEOTIDE SEQUENCE [LARGE SCALE GENOMIC DNA]</scope>
    <source>
        <strain evidence="4 5">AT_MEX2019</strain>
        <tissue evidence="4">Muscle</tissue>
    </source>
</reference>
<dbReference type="EMBL" id="JAHUTI010059733">
    <property type="protein sequence ID" value="MED6251335.1"/>
    <property type="molecule type" value="Genomic_DNA"/>
</dbReference>
<evidence type="ECO:0000256" key="1">
    <source>
        <dbReference type="ARBA" id="ARBA00023157"/>
    </source>
</evidence>
<keyword evidence="2" id="KW-0732">Signal</keyword>
<name>A0ABU7BP46_9TELE</name>
<feature type="chain" id="PRO_5046237317" description="Peptidase M12B propeptide domain-containing protein" evidence="2">
    <location>
        <begin position="19"/>
        <end position="136"/>
    </location>
</feature>
<evidence type="ECO:0000313" key="5">
    <source>
        <dbReference type="Proteomes" id="UP001345963"/>
    </source>
</evidence>
<evidence type="ECO:0000313" key="4">
    <source>
        <dbReference type="EMBL" id="MED6251335.1"/>
    </source>
</evidence>
<evidence type="ECO:0000259" key="3">
    <source>
        <dbReference type="Pfam" id="PF01562"/>
    </source>
</evidence>
<keyword evidence="5" id="KW-1185">Reference proteome</keyword>
<dbReference type="PANTHER" id="PTHR45702">
    <property type="entry name" value="ADAM10/ADAM17 METALLOPEPTIDASE FAMILY MEMBER"/>
    <property type="match status" value="1"/>
</dbReference>
<keyword evidence="1" id="KW-1015">Disulfide bond</keyword>
<feature type="domain" description="Peptidase M12B propeptide" evidence="3">
    <location>
        <begin position="34"/>
        <end position="98"/>
    </location>
</feature>
<organism evidence="4 5">
    <name type="scientific">Ataeniobius toweri</name>
    <dbReference type="NCBI Taxonomy" id="208326"/>
    <lineage>
        <taxon>Eukaryota</taxon>
        <taxon>Metazoa</taxon>
        <taxon>Chordata</taxon>
        <taxon>Craniata</taxon>
        <taxon>Vertebrata</taxon>
        <taxon>Euteleostomi</taxon>
        <taxon>Actinopterygii</taxon>
        <taxon>Neopterygii</taxon>
        <taxon>Teleostei</taxon>
        <taxon>Neoteleostei</taxon>
        <taxon>Acanthomorphata</taxon>
        <taxon>Ovalentaria</taxon>
        <taxon>Atherinomorphae</taxon>
        <taxon>Cyprinodontiformes</taxon>
        <taxon>Goodeidae</taxon>
        <taxon>Ataeniobius</taxon>
    </lineage>
</organism>